<dbReference type="Proteomes" id="UP001237448">
    <property type="component" value="Unassembled WGS sequence"/>
</dbReference>
<proteinExistence type="predicted"/>
<protein>
    <submittedName>
        <fullName evidence="2">Uncharacterized protein</fullName>
    </submittedName>
</protein>
<keyword evidence="3" id="KW-1185">Reference proteome</keyword>
<dbReference type="RefSeq" id="WP_307432988.1">
    <property type="nucleotide sequence ID" value="NZ_JAUSVK010000001.1"/>
</dbReference>
<evidence type="ECO:0000256" key="1">
    <source>
        <dbReference type="SAM" id="SignalP"/>
    </source>
</evidence>
<reference evidence="2 3" key="1">
    <citation type="submission" date="2023-07" db="EMBL/GenBank/DDBJ databases">
        <title>Genomic Encyclopedia of Type Strains, Phase IV (KMG-IV): sequencing the most valuable type-strain genomes for metagenomic binning, comparative biology and taxonomic classification.</title>
        <authorList>
            <person name="Goeker M."/>
        </authorList>
    </citation>
    <scope>NUCLEOTIDE SEQUENCE [LARGE SCALE GENOMIC DNA]</scope>
    <source>
        <strain evidence="2 3">DSM 5896</strain>
    </source>
</reference>
<accession>A0ABU0FLI1</accession>
<keyword evidence="1" id="KW-0732">Signal</keyword>
<sequence>MRGILPGIVSSVVLGLVLGLSPALAQDKPAPPLPTPSTPVAPDTSILSFLQAHPDCTELTDECLICAVVGGKAMCSTPGIACVRKDLRCVTTKPPTPKQ</sequence>
<organism evidence="2 3">
    <name type="scientific">Labrys monachus</name>
    <dbReference type="NCBI Taxonomy" id="217067"/>
    <lineage>
        <taxon>Bacteria</taxon>
        <taxon>Pseudomonadati</taxon>
        <taxon>Pseudomonadota</taxon>
        <taxon>Alphaproteobacteria</taxon>
        <taxon>Hyphomicrobiales</taxon>
        <taxon>Xanthobacteraceae</taxon>
        <taxon>Labrys</taxon>
    </lineage>
</organism>
<name>A0ABU0FLI1_9HYPH</name>
<evidence type="ECO:0000313" key="3">
    <source>
        <dbReference type="Proteomes" id="UP001237448"/>
    </source>
</evidence>
<gene>
    <name evidence="2" type="ORF">J3R73_004745</name>
</gene>
<dbReference type="EMBL" id="JAUSVK010000001">
    <property type="protein sequence ID" value="MDQ0394953.1"/>
    <property type="molecule type" value="Genomic_DNA"/>
</dbReference>
<feature type="chain" id="PRO_5046509973" evidence="1">
    <location>
        <begin position="26"/>
        <end position="99"/>
    </location>
</feature>
<evidence type="ECO:0000313" key="2">
    <source>
        <dbReference type="EMBL" id="MDQ0394953.1"/>
    </source>
</evidence>
<comment type="caution">
    <text evidence="2">The sequence shown here is derived from an EMBL/GenBank/DDBJ whole genome shotgun (WGS) entry which is preliminary data.</text>
</comment>
<feature type="signal peptide" evidence="1">
    <location>
        <begin position="1"/>
        <end position="25"/>
    </location>
</feature>